<dbReference type="Proteomes" id="UP000030748">
    <property type="component" value="Unassembled WGS sequence"/>
</dbReference>
<feature type="domain" description="Cystatin" evidence="3">
    <location>
        <begin position="53"/>
        <end position="145"/>
    </location>
</feature>
<dbReference type="STRING" id="4155.A0A022RUB9"/>
<dbReference type="GO" id="GO:0004869">
    <property type="term" value="F:cysteine-type endopeptidase inhibitor activity"/>
    <property type="evidence" value="ECO:0007669"/>
    <property type="project" value="UniProtKB-KW"/>
</dbReference>
<evidence type="ECO:0000256" key="2">
    <source>
        <dbReference type="ARBA" id="ARBA00022704"/>
    </source>
</evidence>
<evidence type="ECO:0000313" key="4">
    <source>
        <dbReference type="EMBL" id="EYU42520.1"/>
    </source>
</evidence>
<dbReference type="SMART" id="SM00043">
    <property type="entry name" value="CY"/>
    <property type="match status" value="1"/>
</dbReference>
<sequence>MEYGIDDARHTWCCLVGPKNVCLIRTYFEPDHQSTTLIFHRNRSFTTYKHDDVMVGGWFPIVNLNDPEIVKAAKFALKKYNETAHTKLHLLRLISGEMQIVQGSNLKLVIEANDGLPVAPGIYKAFIFARPSKRNRFVLKFFETVQV</sequence>
<dbReference type="PANTHER" id="PTHR47364:SF2">
    <property type="entry name" value="CYSTEINE PROTEINASE INHIBITOR 5"/>
    <property type="match status" value="1"/>
</dbReference>
<dbReference type="SUPFAM" id="SSF54403">
    <property type="entry name" value="Cystatin/monellin"/>
    <property type="match status" value="1"/>
</dbReference>
<dbReference type="InterPro" id="IPR000010">
    <property type="entry name" value="Cystatin_dom"/>
</dbReference>
<dbReference type="Pfam" id="PF16845">
    <property type="entry name" value="SQAPI"/>
    <property type="match status" value="1"/>
</dbReference>
<protein>
    <recommendedName>
        <fullName evidence="3">Cystatin domain-containing protein</fullName>
    </recommendedName>
</protein>
<dbReference type="PANTHER" id="PTHR47364">
    <property type="entry name" value="CYSTEINE PROTEINASE INHIBITOR 5"/>
    <property type="match status" value="1"/>
</dbReference>
<dbReference type="InterPro" id="IPR046350">
    <property type="entry name" value="Cystatin_sf"/>
</dbReference>
<keyword evidence="2" id="KW-0789">Thiol protease inhibitor</keyword>
<proteinExistence type="predicted"/>
<name>A0A022RUB9_ERYGU</name>
<dbReference type="AlphaFoldDB" id="A0A022RUB9"/>
<keyword evidence="1" id="KW-0646">Protease inhibitor</keyword>
<accession>A0A022RUB9</accession>
<evidence type="ECO:0000313" key="5">
    <source>
        <dbReference type="Proteomes" id="UP000030748"/>
    </source>
</evidence>
<evidence type="ECO:0000256" key="1">
    <source>
        <dbReference type="ARBA" id="ARBA00022690"/>
    </source>
</evidence>
<evidence type="ECO:0000259" key="3">
    <source>
        <dbReference type="SMART" id="SM00043"/>
    </source>
</evidence>
<reference evidence="4 5" key="1">
    <citation type="journal article" date="2013" name="Proc. Natl. Acad. Sci. U.S.A.">
        <title>Fine-scale variation in meiotic recombination in Mimulus inferred from population shotgun sequencing.</title>
        <authorList>
            <person name="Hellsten U."/>
            <person name="Wright K.M."/>
            <person name="Jenkins J."/>
            <person name="Shu S."/>
            <person name="Yuan Y."/>
            <person name="Wessler S.R."/>
            <person name="Schmutz J."/>
            <person name="Willis J.H."/>
            <person name="Rokhsar D.S."/>
        </authorList>
    </citation>
    <scope>NUCLEOTIDE SEQUENCE [LARGE SCALE GENOMIC DNA]</scope>
    <source>
        <strain evidence="5">cv. DUN x IM62</strain>
    </source>
</reference>
<gene>
    <name evidence="4" type="ORF">MIMGU_mgv11b024584mg</name>
</gene>
<dbReference type="EMBL" id="KI630286">
    <property type="protein sequence ID" value="EYU42520.1"/>
    <property type="molecule type" value="Genomic_DNA"/>
</dbReference>
<keyword evidence="5" id="KW-1185">Reference proteome</keyword>
<organism evidence="4 5">
    <name type="scientific">Erythranthe guttata</name>
    <name type="common">Yellow monkey flower</name>
    <name type="synonym">Mimulus guttatus</name>
    <dbReference type="NCBI Taxonomy" id="4155"/>
    <lineage>
        <taxon>Eukaryota</taxon>
        <taxon>Viridiplantae</taxon>
        <taxon>Streptophyta</taxon>
        <taxon>Embryophyta</taxon>
        <taxon>Tracheophyta</taxon>
        <taxon>Spermatophyta</taxon>
        <taxon>Magnoliopsida</taxon>
        <taxon>eudicotyledons</taxon>
        <taxon>Gunneridae</taxon>
        <taxon>Pentapetalae</taxon>
        <taxon>asterids</taxon>
        <taxon>lamiids</taxon>
        <taxon>Lamiales</taxon>
        <taxon>Phrymaceae</taxon>
        <taxon>Erythranthe</taxon>
    </lineage>
</organism>
<dbReference type="Gene3D" id="3.10.450.10">
    <property type="match status" value="1"/>
</dbReference>
<dbReference type="CDD" id="cd00042">
    <property type="entry name" value="CY"/>
    <property type="match status" value="1"/>
</dbReference>